<dbReference type="EMBL" id="CM042014">
    <property type="protein sequence ID" value="KAI3723646.1"/>
    <property type="molecule type" value="Genomic_DNA"/>
</dbReference>
<sequence length="80" mass="8729">MEEFCDFIQWLGANMSIKILATLENPTDLVRASAVSSSWRRFKAAHKNENTPSNSRPSSIPSLSLSLSLSVATVIDSESS</sequence>
<accession>A0ACB9BNN5</accession>
<name>A0ACB9BNN5_CICIN</name>
<evidence type="ECO:0000313" key="2">
    <source>
        <dbReference type="Proteomes" id="UP001055811"/>
    </source>
</evidence>
<organism evidence="1 2">
    <name type="scientific">Cichorium intybus</name>
    <name type="common">Chicory</name>
    <dbReference type="NCBI Taxonomy" id="13427"/>
    <lineage>
        <taxon>Eukaryota</taxon>
        <taxon>Viridiplantae</taxon>
        <taxon>Streptophyta</taxon>
        <taxon>Embryophyta</taxon>
        <taxon>Tracheophyta</taxon>
        <taxon>Spermatophyta</taxon>
        <taxon>Magnoliopsida</taxon>
        <taxon>eudicotyledons</taxon>
        <taxon>Gunneridae</taxon>
        <taxon>Pentapetalae</taxon>
        <taxon>asterids</taxon>
        <taxon>campanulids</taxon>
        <taxon>Asterales</taxon>
        <taxon>Asteraceae</taxon>
        <taxon>Cichorioideae</taxon>
        <taxon>Cichorieae</taxon>
        <taxon>Cichoriinae</taxon>
        <taxon>Cichorium</taxon>
    </lineage>
</organism>
<comment type="caution">
    <text evidence="1">The sequence shown here is derived from an EMBL/GenBank/DDBJ whole genome shotgun (WGS) entry which is preliminary data.</text>
</comment>
<reference evidence="2" key="1">
    <citation type="journal article" date="2022" name="Mol. Ecol. Resour.">
        <title>The genomes of chicory, endive, great burdock and yacon provide insights into Asteraceae palaeo-polyploidization history and plant inulin production.</title>
        <authorList>
            <person name="Fan W."/>
            <person name="Wang S."/>
            <person name="Wang H."/>
            <person name="Wang A."/>
            <person name="Jiang F."/>
            <person name="Liu H."/>
            <person name="Zhao H."/>
            <person name="Xu D."/>
            <person name="Zhang Y."/>
        </authorList>
    </citation>
    <scope>NUCLEOTIDE SEQUENCE [LARGE SCALE GENOMIC DNA]</scope>
    <source>
        <strain evidence="2">cv. Punajuju</strain>
    </source>
</reference>
<reference evidence="1 2" key="2">
    <citation type="journal article" date="2022" name="Mol. Ecol. Resour.">
        <title>The genomes of chicory, endive, great burdock and yacon provide insights into Asteraceae paleo-polyploidization history and plant inulin production.</title>
        <authorList>
            <person name="Fan W."/>
            <person name="Wang S."/>
            <person name="Wang H."/>
            <person name="Wang A."/>
            <person name="Jiang F."/>
            <person name="Liu H."/>
            <person name="Zhao H."/>
            <person name="Xu D."/>
            <person name="Zhang Y."/>
        </authorList>
    </citation>
    <scope>NUCLEOTIDE SEQUENCE [LARGE SCALE GENOMIC DNA]</scope>
    <source>
        <strain evidence="2">cv. Punajuju</strain>
        <tissue evidence="1">Leaves</tissue>
    </source>
</reference>
<protein>
    <submittedName>
        <fullName evidence="1">Uncharacterized protein</fullName>
    </submittedName>
</protein>
<proteinExistence type="predicted"/>
<keyword evidence="2" id="KW-1185">Reference proteome</keyword>
<gene>
    <name evidence="1" type="ORF">L2E82_35400</name>
</gene>
<dbReference type="Proteomes" id="UP001055811">
    <property type="component" value="Linkage Group LG06"/>
</dbReference>
<evidence type="ECO:0000313" key="1">
    <source>
        <dbReference type="EMBL" id="KAI3723646.1"/>
    </source>
</evidence>